<name>A0A4R0R0Z7_9APHY</name>
<dbReference type="OrthoDB" id="9999863at2759"/>
<feature type="transmembrane region" description="Helical" evidence="8">
    <location>
        <begin position="167"/>
        <end position="186"/>
    </location>
</feature>
<dbReference type="InterPro" id="IPR051143">
    <property type="entry name" value="TrkH_K-transport"/>
</dbReference>
<feature type="transmembrane region" description="Helical" evidence="8">
    <location>
        <begin position="456"/>
        <end position="478"/>
    </location>
</feature>
<protein>
    <submittedName>
        <fullName evidence="9">Low affinity potassium transporter</fullName>
    </submittedName>
</protein>
<evidence type="ECO:0000256" key="4">
    <source>
        <dbReference type="ARBA" id="ARBA00022989"/>
    </source>
</evidence>
<evidence type="ECO:0000313" key="9">
    <source>
        <dbReference type="EMBL" id="TCD60471.1"/>
    </source>
</evidence>
<feature type="transmembrane region" description="Helical" evidence="8">
    <location>
        <begin position="236"/>
        <end position="256"/>
    </location>
</feature>
<dbReference type="Pfam" id="PF02386">
    <property type="entry name" value="TrkH"/>
    <property type="match status" value="1"/>
</dbReference>
<keyword evidence="2" id="KW-0813">Transport</keyword>
<evidence type="ECO:0000256" key="3">
    <source>
        <dbReference type="ARBA" id="ARBA00022692"/>
    </source>
</evidence>
<feature type="transmembrane region" description="Helical" evidence="8">
    <location>
        <begin position="298"/>
        <end position="318"/>
    </location>
</feature>
<keyword evidence="4 8" id="KW-1133">Transmembrane helix</keyword>
<dbReference type="GO" id="GO:1990573">
    <property type="term" value="P:potassium ion import across plasma membrane"/>
    <property type="evidence" value="ECO:0007669"/>
    <property type="project" value="TreeGrafter"/>
</dbReference>
<proteinExistence type="predicted"/>
<evidence type="ECO:0000256" key="8">
    <source>
        <dbReference type="SAM" id="Phobius"/>
    </source>
</evidence>
<dbReference type="STRING" id="92696.A0A4R0R0Z7"/>
<feature type="region of interest" description="Disordered" evidence="7">
    <location>
        <begin position="528"/>
        <end position="603"/>
    </location>
</feature>
<organism evidence="9 10">
    <name type="scientific">Steccherinum ochraceum</name>
    <dbReference type="NCBI Taxonomy" id="92696"/>
    <lineage>
        <taxon>Eukaryota</taxon>
        <taxon>Fungi</taxon>
        <taxon>Dikarya</taxon>
        <taxon>Basidiomycota</taxon>
        <taxon>Agaricomycotina</taxon>
        <taxon>Agaricomycetes</taxon>
        <taxon>Polyporales</taxon>
        <taxon>Steccherinaceae</taxon>
        <taxon>Steccherinum</taxon>
    </lineage>
</organism>
<keyword evidence="6 8" id="KW-0472">Membrane</keyword>
<reference evidence="9 10" key="1">
    <citation type="submission" date="2018-11" db="EMBL/GenBank/DDBJ databases">
        <title>Genome assembly of Steccherinum ochraceum LE-BIN_3174, the white-rot fungus of the Steccherinaceae family (The Residual Polyporoid clade, Polyporales, Basidiomycota).</title>
        <authorList>
            <person name="Fedorova T.V."/>
            <person name="Glazunova O.A."/>
            <person name="Landesman E.O."/>
            <person name="Moiseenko K.V."/>
            <person name="Psurtseva N.V."/>
            <person name="Savinova O.S."/>
            <person name="Shakhova N.V."/>
            <person name="Tyazhelova T.V."/>
            <person name="Vasina D.V."/>
        </authorList>
    </citation>
    <scope>NUCLEOTIDE SEQUENCE [LARGE SCALE GENOMIC DNA]</scope>
    <source>
        <strain evidence="9 10">LE-BIN_3174</strain>
    </source>
</reference>
<accession>A0A4R0R0Z7</accession>
<dbReference type="GO" id="GO:0005886">
    <property type="term" value="C:plasma membrane"/>
    <property type="evidence" value="ECO:0007669"/>
    <property type="project" value="TreeGrafter"/>
</dbReference>
<evidence type="ECO:0000256" key="6">
    <source>
        <dbReference type="ARBA" id="ARBA00023136"/>
    </source>
</evidence>
<dbReference type="GO" id="GO:0030007">
    <property type="term" value="P:intracellular potassium ion homeostasis"/>
    <property type="evidence" value="ECO:0007669"/>
    <property type="project" value="TreeGrafter"/>
</dbReference>
<evidence type="ECO:0000256" key="7">
    <source>
        <dbReference type="SAM" id="MobiDB-lite"/>
    </source>
</evidence>
<keyword evidence="3 8" id="KW-0812">Transmembrane</keyword>
<evidence type="ECO:0000256" key="2">
    <source>
        <dbReference type="ARBA" id="ARBA00022448"/>
    </source>
</evidence>
<keyword evidence="5" id="KW-0406">Ion transport</keyword>
<keyword evidence="10" id="KW-1185">Reference proteome</keyword>
<evidence type="ECO:0000256" key="5">
    <source>
        <dbReference type="ARBA" id="ARBA00023065"/>
    </source>
</evidence>
<dbReference type="EMBL" id="RWJN01000592">
    <property type="protein sequence ID" value="TCD60471.1"/>
    <property type="molecule type" value="Genomic_DNA"/>
</dbReference>
<feature type="transmembrane region" description="Helical" evidence="8">
    <location>
        <begin position="358"/>
        <end position="380"/>
    </location>
</feature>
<dbReference type="InterPro" id="IPR003445">
    <property type="entry name" value="Cat_transpt"/>
</dbReference>
<dbReference type="GO" id="GO:0140107">
    <property type="term" value="F:high-affinity potassium ion transmembrane transporter activity"/>
    <property type="evidence" value="ECO:0007669"/>
    <property type="project" value="TreeGrafter"/>
</dbReference>
<dbReference type="PANTHER" id="PTHR31064:SF30">
    <property type="entry name" value="HIGH-AFFINITY POTASSIUM TRANSPORT PROTEIN-RELATED"/>
    <property type="match status" value="1"/>
</dbReference>
<evidence type="ECO:0000256" key="1">
    <source>
        <dbReference type="ARBA" id="ARBA00004141"/>
    </source>
</evidence>
<dbReference type="AlphaFoldDB" id="A0A4R0R0Z7"/>
<feature type="compositionally biased region" description="Basic and acidic residues" evidence="7">
    <location>
        <begin position="563"/>
        <end position="572"/>
    </location>
</feature>
<feature type="compositionally biased region" description="Polar residues" evidence="7">
    <location>
        <begin position="577"/>
        <end position="586"/>
    </location>
</feature>
<feature type="transmembrane region" description="Helical" evidence="8">
    <location>
        <begin position="427"/>
        <end position="444"/>
    </location>
</feature>
<comment type="caution">
    <text evidence="9">The sequence shown here is derived from an EMBL/GenBank/DDBJ whole genome shotgun (WGS) entry which is preliminary data.</text>
</comment>
<sequence>MVRRVDVAPRRVNPTGTLDMAADTTDTRFHSAQIAYPQHTDHDHDRMPRTQTRVTISEQPIPARAEGDFGGFPGPQDLLSRLLRRAFPGFYRGIRRTLTVPRTRTLVPHDSTHVNHVNGPSTQVSYFSFKATVGRNSVFLNLTEEQMEELGGVEYRALHNLMWIIPLYYFGLLTVAVVIIAPYMYIPRWSQIFLPPQQHRKISPMWFSIFQVVGAWANTGMSLVDQNLFPFQTAYPMIFVLIFLVMAGNTAFPIFFRFTIWLLRKAFAKNTPTAESLLFLLHHPRRCTINLFPARQTWLLLAIVTTFTITTMVGDILLNLGNPVTDAIPVGIRILDAFLQSAATRSAGFQPFPLSSQFPAALVLYIITMYIAIYPIALSVRSTNVYEEQSLGVYPSETLDTTYKPDTQENRIAIWGKYLMRHTRRQLSFDMWWLALSLWVISIIERKGLTNPNNISWLNLFALIFEVVSAYGTVGLSLGVPNQNYSLSGALHPLSKLVICVVMLRGRHRGLPVALDRAVMLPRRFPMQTEQVNDSGERPPSPRPSVADGNPPEDIGSDTTSSEEQHTEKHASPDLQVDSSGPSSAGSHVEPAAMTKEGSDLKV</sequence>
<comment type="subcellular location">
    <subcellularLocation>
        <location evidence="1">Membrane</location>
        <topology evidence="1">Multi-pass membrane protein</topology>
    </subcellularLocation>
</comment>
<dbReference type="PANTHER" id="PTHR31064">
    <property type="entry name" value="POTASSIUM TRANSPORT PROTEIN DDB_G0292412-RELATED"/>
    <property type="match status" value="1"/>
</dbReference>
<dbReference type="Proteomes" id="UP000292702">
    <property type="component" value="Unassembled WGS sequence"/>
</dbReference>
<gene>
    <name evidence="9" type="primary">TRK1_1</name>
    <name evidence="9" type="ORF">EIP91_010033</name>
</gene>
<evidence type="ECO:0000313" key="10">
    <source>
        <dbReference type="Proteomes" id="UP000292702"/>
    </source>
</evidence>